<accession>A0ABX8X6M1</accession>
<dbReference type="InterPro" id="IPR035994">
    <property type="entry name" value="Nucleoside_phosphorylase_sf"/>
</dbReference>
<dbReference type="Gene3D" id="3.40.50.1580">
    <property type="entry name" value="Nucleoside phosphorylase domain"/>
    <property type="match status" value="1"/>
</dbReference>
<reference evidence="2 3" key="1">
    <citation type="journal article" date="2022" name="J. Am. Chem. Soc.">
        <title>Biosynthesis of Guanitoxin Enables Global Environmental Detection in Freshwater Cyanobacteria.</title>
        <authorList>
            <person name="Lima S.T."/>
            <person name="Fallon T.R."/>
            <person name="Cordoza J.L."/>
            <person name="Chekan J.R."/>
            <person name="Delbaje E."/>
            <person name="Hopiavuori A.R."/>
            <person name="Alvarenga D.O."/>
            <person name="Wood S.M."/>
            <person name="Luhavaya H."/>
            <person name="Baumgartner J.T."/>
            <person name="Dorr F.A."/>
            <person name="Etchegaray A."/>
            <person name="Pinto E."/>
            <person name="McKinnie S.M.K."/>
            <person name="Fiore M.F."/>
            <person name="Moore B.S."/>
        </authorList>
    </citation>
    <scope>NUCLEOTIDE SEQUENCE [LARGE SCALE GENOMIC DNA]</scope>
    <source>
        <strain evidence="2 3">ITEP-024</strain>
    </source>
</reference>
<organism evidence="2 3">
    <name type="scientific">Sphaerospermopsis torques-reginae ITEP-024</name>
    <dbReference type="NCBI Taxonomy" id="984208"/>
    <lineage>
        <taxon>Bacteria</taxon>
        <taxon>Bacillati</taxon>
        <taxon>Cyanobacteriota</taxon>
        <taxon>Cyanophyceae</taxon>
        <taxon>Nostocales</taxon>
        <taxon>Aphanizomenonaceae</taxon>
        <taxon>Sphaerospermopsis</taxon>
        <taxon>Sphaerospermopsis torques-reginae</taxon>
    </lineage>
</organism>
<keyword evidence="3" id="KW-1185">Reference proteome</keyword>
<evidence type="ECO:0000313" key="2">
    <source>
        <dbReference type="EMBL" id="QYX34358.1"/>
    </source>
</evidence>
<proteinExistence type="predicted"/>
<dbReference type="SUPFAM" id="SSF53167">
    <property type="entry name" value="Purine and uridine phosphorylases"/>
    <property type="match status" value="1"/>
</dbReference>
<sequence length="226" mass="25116">MINTILVPQGAEHQAVCRGLSRVKGLQPQVIAIPLGMKSLYQFLENNCQHLNQLNQRVLLMGLCGSLNEHYKVGDIVLYRDCMYQRNLKKCDRTLITEIHNQLGDKVCFVKGLTSDRVISLTAEKQNLHLQSGADVVDMEGFPFLEFFQPLGLSTAILRVVSDDTLHDIPNLTTAISTDGSLQPLPLALTFIRQPLAATRLIRSSLQALKILETLAYCLASSSTRI</sequence>
<feature type="domain" description="Nucleoside phosphorylase" evidence="1">
    <location>
        <begin position="56"/>
        <end position="163"/>
    </location>
</feature>
<name>A0ABX8X6M1_9CYAN</name>
<dbReference type="InterPro" id="IPR000845">
    <property type="entry name" value="Nucleoside_phosphorylase_d"/>
</dbReference>
<evidence type="ECO:0000313" key="3">
    <source>
        <dbReference type="Proteomes" id="UP000826540"/>
    </source>
</evidence>
<evidence type="ECO:0000259" key="1">
    <source>
        <dbReference type="Pfam" id="PF01048"/>
    </source>
</evidence>
<dbReference type="Pfam" id="PF01048">
    <property type="entry name" value="PNP_UDP_1"/>
    <property type="match status" value="1"/>
</dbReference>
<gene>
    <name evidence="2" type="ORF">K2F26_23410</name>
</gene>
<dbReference type="EMBL" id="CP080598">
    <property type="protein sequence ID" value="QYX34358.1"/>
    <property type="molecule type" value="Genomic_DNA"/>
</dbReference>
<dbReference type="Proteomes" id="UP000826540">
    <property type="component" value="Chromosome"/>
</dbReference>
<protein>
    <submittedName>
        <fullName evidence="2">Phosphorylase</fullName>
    </submittedName>
</protein>